<reference evidence="2" key="1">
    <citation type="submission" date="2021-04" db="EMBL/GenBank/DDBJ databases">
        <authorList>
            <person name="Ulbrich M."/>
            <person name="Aldana K.S."/>
            <person name="Brown J.W."/>
            <person name="Campbell D.M."/>
            <person name="Chai A.E."/>
            <person name="Dalson K.A."/>
            <person name="Dembinski E."/>
            <person name="Gomez D.E."/>
            <person name="Gupta K."/>
            <person name="Guyot M."/>
            <person name="Hocutt K.M."/>
            <person name="Holsinger J.M."/>
            <person name="Ibarra L.A."/>
            <person name="Jeon T.-Y."/>
            <person name="Mackenzie M."/>
            <person name="Marquez I.-P.P."/>
            <person name="Mathenge R.W."/>
            <person name="Mo B.F."/>
            <person name="Nelson S."/>
            <person name="Zepeda J."/>
            <person name="Zhang L.J."/>
            <person name="Ngo R."/>
            <person name="Tse V.Y."/>
            <person name="Garlena R.A."/>
            <person name="Russell D.A."/>
            <person name="Pope W.H."/>
            <person name="Jacobs-Sera D."/>
            <person name="Hatfull G.F."/>
            <person name="Reddi K."/>
            <person name="Moberg-Parker J."/>
            <person name="Freise A.C."/>
        </authorList>
    </citation>
    <scope>NUCLEOTIDE SEQUENCE</scope>
</reference>
<evidence type="ECO:0000313" key="2">
    <source>
        <dbReference type="EMBL" id="QWY81875.1"/>
    </source>
</evidence>
<feature type="transmembrane region" description="Helical" evidence="1">
    <location>
        <begin position="12"/>
        <end position="32"/>
    </location>
</feature>
<keyword evidence="1" id="KW-1133">Transmembrane helix</keyword>
<gene>
    <name evidence="2" type="primary">52</name>
    <name evidence="2" type="ORF">SEA_HONK_52</name>
</gene>
<accession>A0A8F3IMT2</accession>
<dbReference type="Proteomes" id="UP000693682">
    <property type="component" value="Segment"/>
</dbReference>
<keyword evidence="1" id="KW-0812">Transmembrane</keyword>
<keyword evidence="1" id="KW-0472">Membrane</keyword>
<protein>
    <submittedName>
        <fullName evidence="2">Membrane protein</fullName>
    </submittedName>
</protein>
<evidence type="ECO:0000313" key="3">
    <source>
        <dbReference type="Proteomes" id="UP000693682"/>
    </source>
</evidence>
<keyword evidence="3" id="KW-1185">Reference proteome</keyword>
<organism evidence="2 3">
    <name type="scientific">Microbacterium phage Honk</name>
    <dbReference type="NCBI Taxonomy" id="2836095"/>
    <lineage>
        <taxon>Viruses</taxon>
        <taxon>Duplodnaviria</taxon>
        <taxon>Heunggongvirae</taxon>
        <taxon>Uroviricota</taxon>
        <taxon>Caudoviricetes</taxon>
        <taxon>Casidaviridae</taxon>
        <taxon>Honkvirus</taxon>
        <taxon>Honkvirus honk</taxon>
    </lineage>
</organism>
<proteinExistence type="predicted"/>
<name>A0A8F3IMT2_9CAUD</name>
<evidence type="ECO:0000256" key="1">
    <source>
        <dbReference type="SAM" id="Phobius"/>
    </source>
</evidence>
<dbReference type="EMBL" id="MW862981">
    <property type="protein sequence ID" value="QWY81875.1"/>
    <property type="molecule type" value="Genomic_DNA"/>
</dbReference>
<sequence>MLNPDYLPPEVALPVGAILWAIVLVPPTARYLRARRADRKAR</sequence>